<dbReference type="EMBL" id="JXRA01000029">
    <property type="protein sequence ID" value="KIO77753.1"/>
    <property type="molecule type" value="Genomic_DNA"/>
</dbReference>
<proteinExistence type="predicted"/>
<evidence type="ECO:0000256" key="2">
    <source>
        <dbReference type="ARBA" id="ARBA00022803"/>
    </source>
</evidence>
<evidence type="ECO:0000256" key="1">
    <source>
        <dbReference type="ARBA" id="ARBA00022737"/>
    </source>
</evidence>
<keyword evidence="1" id="KW-0677">Repeat</keyword>
<evidence type="ECO:0000256" key="4">
    <source>
        <dbReference type="SAM" id="SignalP"/>
    </source>
</evidence>
<name>A0A0D0F7X7_9SPHI</name>
<evidence type="ECO:0000313" key="5">
    <source>
        <dbReference type="EMBL" id="KIO77753.1"/>
    </source>
</evidence>
<comment type="caution">
    <text evidence="5">The sequence shown here is derived from an EMBL/GenBank/DDBJ whole genome shotgun (WGS) entry which is preliminary data.</text>
</comment>
<keyword evidence="2 3" id="KW-0802">TPR repeat</keyword>
<protein>
    <recommendedName>
        <fullName evidence="7">Tetratricopeptide repeat protein</fullName>
    </recommendedName>
</protein>
<gene>
    <name evidence="5" type="ORF">TH53_07425</name>
</gene>
<evidence type="ECO:0000256" key="3">
    <source>
        <dbReference type="PROSITE-ProRule" id="PRU00339"/>
    </source>
</evidence>
<evidence type="ECO:0008006" key="7">
    <source>
        <dbReference type="Google" id="ProtNLM"/>
    </source>
</evidence>
<dbReference type="InterPro" id="IPR051685">
    <property type="entry name" value="Ycf3/AcsC/BcsC/TPR_MFPF"/>
</dbReference>
<dbReference type="Pfam" id="PF14559">
    <property type="entry name" value="TPR_19"/>
    <property type="match status" value="1"/>
</dbReference>
<dbReference type="RefSeq" id="WP_041880286.1">
    <property type="nucleotide sequence ID" value="NZ_CP157278.1"/>
</dbReference>
<dbReference type="Proteomes" id="UP000032049">
    <property type="component" value="Unassembled WGS sequence"/>
</dbReference>
<dbReference type="AlphaFoldDB" id="A0A0D0F7X7"/>
<dbReference type="PANTHER" id="PTHR44943">
    <property type="entry name" value="CELLULOSE SYNTHASE OPERON PROTEIN C"/>
    <property type="match status" value="1"/>
</dbReference>
<dbReference type="STRING" id="1503925.TH53_07425"/>
<keyword evidence="4" id="KW-0732">Signal</keyword>
<dbReference type="SUPFAM" id="SSF48452">
    <property type="entry name" value="TPR-like"/>
    <property type="match status" value="1"/>
</dbReference>
<sequence>MKKVVLSMLLVGAATYASAQKSEVSKAKNTWALASLSNNKSLDVTLKSLEEGLKATDNAIANEKSKDMPEAWSYRALFASKISFVDSLNVANAIAKDKIAEEAITKAKELDTKGGEKENIKEAEQTLSNALRNRAIFAYNKKDYKSALQFFNEVTAKNPQDTSTYVNAGVTAKQIPDYAEMVKNFKKAIDLGSKDSESLYSEIISTTFSTVKDTVAGAALLEAAIAKFPENSYFTGMQTDLYIKQGNIAKSQESLNKLIAKDGKNASYQYAMGDTYYKQALDLQGKRNKIDPKKKKEFDEVTAKMKGFIDQALPYYKKAYELDPKMTSALENLKVIYAFKDDKVNYEATKKLLDAQNGAPAAAPKK</sequence>
<feature type="chain" id="PRO_5002226747" description="Tetratricopeptide repeat protein" evidence="4">
    <location>
        <begin position="20"/>
        <end position="366"/>
    </location>
</feature>
<feature type="repeat" description="TPR" evidence="3">
    <location>
        <begin position="128"/>
        <end position="161"/>
    </location>
</feature>
<dbReference type="OrthoDB" id="739506at2"/>
<dbReference type="SMART" id="SM00028">
    <property type="entry name" value="TPR"/>
    <property type="match status" value="2"/>
</dbReference>
<reference evidence="5 6" key="1">
    <citation type="submission" date="2015-01" db="EMBL/GenBank/DDBJ databases">
        <title>Draft genome sequence of Pedobacter sp. NL19 isolated from sludge of an effluent treatment pond in an abandoned uranium mine.</title>
        <authorList>
            <person name="Santos T."/>
            <person name="Caetano T."/>
            <person name="Covas C."/>
            <person name="Cruz A."/>
            <person name="Mendo S."/>
        </authorList>
    </citation>
    <scope>NUCLEOTIDE SEQUENCE [LARGE SCALE GENOMIC DNA]</scope>
    <source>
        <strain evidence="5 6">NL19</strain>
    </source>
</reference>
<dbReference type="PROSITE" id="PS50005">
    <property type="entry name" value="TPR"/>
    <property type="match status" value="2"/>
</dbReference>
<feature type="repeat" description="TPR" evidence="3">
    <location>
        <begin position="162"/>
        <end position="195"/>
    </location>
</feature>
<dbReference type="PANTHER" id="PTHR44943:SF8">
    <property type="entry name" value="TPR REPEAT-CONTAINING PROTEIN MJ0263"/>
    <property type="match status" value="1"/>
</dbReference>
<evidence type="ECO:0000313" key="6">
    <source>
        <dbReference type="Proteomes" id="UP000032049"/>
    </source>
</evidence>
<organism evidence="5 6">
    <name type="scientific">Pedobacter lusitanus</name>
    <dbReference type="NCBI Taxonomy" id="1503925"/>
    <lineage>
        <taxon>Bacteria</taxon>
        <taxon>Pseudomonadati</taxon>
        <taxon>Bacteroidota</taxon>
        <taxon>Sphingobacteriia</taxon>
        <taxon>Sphingobacteriales</taxon>
        <taxon>Sphingobacteriaceae</taxon>
        <taxon>Pedobacter</taxon>
    </lineage>
</organism>
<dbReference type="Gene3D" id="1.25.40.10">
    <property type="entry name" value="Tetratricopeptide repeat domain"/>
    <property type="match status" value="2"/>
</dbReference>
<dbReference type="InterPro" id="IPR019734">
    <property type="entry name" value="TPR_rpt"/>
</dbReference>
<keyword evidence="6" id="KW-1185">Reference proteome</keyword>
<feature type="signal peptide" evidence="4">
    <location>
        <begin position="1"/>
        <end position="19"/>
    </location>
</feature>
<accession>A0A0D0F7X7</accession>
<dbReference type="InterPro" id="IPR011990">
    <property type="entry name" value="TPR-like_helical_dom_sf"/>
</dbReference>